<feature type="transmembrane region" description="Helical" evidence="4">
    <location>
        <begin position="405"/>
        <end position="423"/>
    </location>
</feature>
<proteinExistence type="inferred from homology"/>
<sequence length="520" mass="58044">MRLFRKKSKQNQTKETVPVEQSAAEPISLSTHFSENIQYFKRVYQDCDDVVFRSFLVGNQTEATIIYIDGLANTEEIDARVLSPLMNEQIDPEANRLWLQQKLAVANVTELGSISECIEHISAGSPVLVIAGEEVTFSLGLTKWERRSVNEPTGEAVVRGPKEGFTESIGVNTALLRRRIKSPKLKMRNMKMGRLTQTDVVLAYIQGIADPILIDEATVRLERIDIDGILEGGYIEELIQDHPVSPFPQILNTERTDVAVSSLLEGRFVILVDGTPFTLVAPVSLYSFLQSSEDYYGGFWLNTAVRWLRYLFLVISLLFPSLYVAVLTFHQEMTPTSLLISIASSREQVPFPALIEALIMEITFEALREAGIRLPSQVGPAVGIVGALVIGQAAVQAGIVSAPMVMVVAITGIASFAIPRYAVGITFRLLRFPMILLAGTMGLLGIMLGIIMIIIHLCSLRSFGIPYLAPMAPMRFREMKDVLIRAPWWMLNTRPDLTDGPYNKFRQIPRRKSDTKEEKR</sequence>
<protein>
    <submittedName>
        <fullName evidence="5">Uncharacterized protein</fullName>
    </submittedName>
</protein>
<evidence type="ECO:0000256" key="3">
    <source>
        <dbReference type="SAM" id="MobiDB-lite"/>
    </source>
</evidence>
<evidence type="ECO:0000256" key="2">
    <source>
        <dbReference type="ARBA" id="ARBA00023136"/>
    </source>
</evidence>
<dbReference type="OrthoDB" id="1726708at2"/>
<feature type="region of interest" description="Disordered" evidence="3">
    <location>
        <begin position="1"/>
        <end position="21"/>
    </location>
</feature>
<name>A0A419SGD1_9BACL</name>
<dbReference type="InterPro" id="IPR050768">
    <property type="entry name" value="UPF0353/GerABKA_families"/>
</dbReference>
<dbReference type="GO" id="GO:0009847">
    <property type="term" value="P:spore germination"/>
    <property type="evidence" value="ECO:0007669"/>
    <property type="project" value="InterPro"/>
</dbReference>
<dbReference type="GO" id="GO:0016020">
    <property type="term" value="C:membrane"/>
    <property type="evidence" value="ECO:0007669"/>
    <property type="project" value="InterPro"/>
</dbReference>
<keyword evidence="2 4" id="KW-0472">Membrane</keyword>
<comment type="caution">
    <text evidence="5">The sequence shown here is derived from an EMBL/GenBank/DDBJ whole genome shotgun (WGS) entry which is preliminary data.</text>
</comment>
<feature type="transmembrane region" description="Helical" evidence="4">
    <location>
        <begin position="310"/>
        <end position="329"/>
    </location>
</feature>
<keyword evidence="6" id="KW-1185">Reference proteome</keyword>
<dbReference type="Pfam" id="PF03323">
    <property type="entry name" value="GerA"/>
    <property type="match status" value="1"/>
</dbReference>
<comment type="similarity">
    <text evidence="1">Belongs to the GerABKA family.</text>
</comment>
<gene>
    <name evidence="5" type="ORF">BEP19_11435</name>
</gene>
<keyword evidence="4" id="KW-1133">Transmembrane helix</keyword>
<feature type="transmembrane region" description="Helical" evidence="4">
    <location>
        <begin position="435"/>
        <end position="457"/>
    </location>
</feature>
<evidence type="ECO:0000256" key="1">
    <source>
        <dbReference type="ARBA" id="ARBA00005278"/>
    </source>
</evidence>
<dbReference type="PANTHER" id="PTHR22550:SF5">
    <property type="entry name" value="LEUCINE ZIPPER PROTEIN 4"/>
    <property type="match status" value="1"/>
</dbReference>
<dbReference type="PIRSF" id="PIRSF005690">
    <property type="entry name" value="GerBA"/>
    <property type="match status" value="1"/>
</dbReference>
<accession>A0A419SGD1</accession>
<dbReference type="EMBL" id="MCHY01000009">
    <property type="protein sequence ID" value="RKD22847.1"/>
    <property type="molecule type" value="Genomic_DNA"/>
</dbReference>
<dbReference type="InterPro" id="IPR004995">
    <property type="entry name" value="Spore_Ger"/>
</dbReference>
<dbReference type="RefSeq" id="WP_120190336.1">
    <property type="nucleotide sequence ID" value="NZ_MCHY01000009.1"/>
</dbReference>
<keyword evidence="4" id="KW-0812">Transmembrane</keyword>
<organism evidence="5 6">
    <name type="scientific">Ammoniphilus oxalaticus</name>
    <dbReference type="NCBI Taxonomy" id="66863"/>
    <lineage>
        <taxon>Bacteria</taxon>
        <taxon>Bacillati</taxon>
        <taxon>Bacillota</taxon>
        <taxon>Bacilli</taxon>
        <taxon>Bacillales</taxon>
        <taxon>Paenibacillaceae</taxon>
        <taxon>Aneurinibacillus group</taxon>
        <taxon>Ammoniphilus</taxon>
    </lineage>
</organism>
<feature type="transmembrane region" description="Helical" evidence="4">
    <location>
        <begin position="379"/>
        <end position="399"/>
    </location>
</feature>
<evidence type="ECO:0000313" key="6">
    <source>
        <dbReference type="Proteomes" id="UP000284219"/>
    </source>
</evidence>
<evidence type="ECO:0000313" key="5">
    <source>
        <dbReference type="EMBL" id="RKD22847.1"/>
    </source>
</evidence>
<dbReference type="Proteomes" id="UP000284219">
    <property type="component" value="Unassembled WGS sequence"/>
</dbReference>
<evidence type="ECO:0000256" key="4">
    <source>
        <dbReference type="SAM" id="Phobius"/>
    </source>
</evidence>
<dbReference type="AlphaFoldDB" id="A0A419SGD1"/>
<reference evidence="5 6" key="1">
    <citation type="submission" date="2016-08" db="EMBL/GenBank/DDBJ databases">
        <title>Novel Firmicute Genomes.</title>
        <authorList>
            <person name="Poppleton D.I."/>
            <person name="Gribaldo S."/>
        </authorList>
    </citation>
    <scope>NUCLEOTIDE SEQUENCE [LARGE SCALE GENOMIC DNA]</scope>
    <source>
        <strain evidence="5 6">RAOx-1</strain>
    </source>
</reference>
<dbReference type="PANTHER" id="PTHR22550">
    <property type="entry name" value="SPORE GERMINATION PROTEIN"/>
    <property type="match status" value="1"/>
</dbReference>